<evidence type="ECO:0000313" key="3">
    <source>
        <dbReference type="Proteomes" id="UP000812270"/>
    </source>
</evidence>
<proteinExistence type="predicted"/>
<evidence type="ECO:0000313" key="2">
    <source>
        <dbReference type="EMBL" id="MBV4357516.1"/>
    </source>
</evidence>
<comment type="caution">
    <text evidence="2">The sequence shown here is derived from an EMBL/GenBank/DDBJ whole genome shotgun (WGS) entry which is preliminary data.</text>
</comment>
<name>A0A9E2S7A3_9BACT</name>
<feature type="domain" description="HTH marR-type" evidence="1">
    <location>
        <begin position="11"/>
        <end position="153"/>
    </location>
</feature>
<evidence type="ECO:0000259" key="1">
    <source>
        <dbReference type="PROSITE" id="PS50995"/>
    </source>
</evidence>
<dbReference type="Proteomes" id="UP000812270">
    <property type="component" value="Unassembled WGS sequence"/>
</dbReference>
<keyword evidence="3" id="KW-1185">Reference proteome</keyword>
<dbReference type="PROSITE" id="PS50995">
    <property type="entry name" value="HTH_MARR_2"/>
    <property type="match status" value="1"/>
</dbReference>
<dbReference type="GO" id="GO:0003700">
    <property type="term" value="F:DNA-binding transcription factor activity"/>
    <property type="evidence" value="ECO:0007669"/>
    <property type="project" value="InterPro"/>
</dbReference>
<dbReference type="InterPro" id="IPR039422">
    <property type="entry name" value="MarR/SlyA-like"/>
</dbReference>
<reference evidence="2" key="1">
    <citation type="submission" date="2021-06" db="EMBL/GenBank/DDBJ databases">
        <authorList>
            <person name="Huq M.A."/>
        </authorList>
    </citation>
    <scope>NUCLEOTIDE SEQUENCE</scope>
    <source>
        <strain evidence="2">MAH-26</strain>
    </source>
</reference>
<dbReference type="SMART" id="SM00347">
    <property type="entry name" value="HTH_MARR"/>
    <property type="match status" value="1"/>
</dbReference>
<accession>A0A9E2S7A3</accession>
<protein>
    <submittedName>
        <fullName evidence="2">MarR family winged helix-turn-helix transcriptional regulator</fullName>
    </submittedName>
</protein>
<dbReference type="PANTHER" id="PTHR33164">
    <property type="entry name" value="TRANSCRIPTIONAL REGULATOR, MARR FAMILY"/>
    <property type="match status" value="1"/>
</dbReference>
<dbReference type="PANTHER" id="PTHR33164:SF43">
    <property type="entry name" value="HTH-TYPE TRANSCRIPTIONAL REPRESSOR YETL"/>
    <property type="match status" value="1"/>
</dbReference>
<dbReference type="InterPro" id="IPR000835">
    <property type="entry name" value="HTH_MarR-typ"/>
</dbReference>
<dbReference type="Pfam" id="PF01047">
    <property type="entry name" value="MarR"/>
    <property type="match status" value="1"/>
</dbReference>
<dbReference type="EMBL" id="JAHSPG010000006">
    <property type="protein sequence ID" value="MBV4357516.1"/>
    <property type="molecule type" value="Genomic_DNA"/>
</dbReference>
<sequence length="155" mass="17940">MSTISYIYGMNAKHIQEIRAFNRFYTNIIGLLDRHILHSNYSLPEVRIMFELYHNRGMTASDIIAQIDIDKSYLSRILKGFEKNKLINKVSSGIDKRAIMLQLTPKGKKEFETLDKASEKQIATLFEKLSDKECDELVKKISGIQKLLKKSLQNE</sequence>
<dbReference type="AlphaFoldDB" id="A0A9E2S7A3"/>
<organism evidence="2 3">
    <name type="scientific">Pinibacter aurantiacus</name>
    <dbReference type="NCBI Taxonomy" id="2851599"/>
    <lineage>
        <taxon>Bacteria</taxon>
        <taxon>Pseudomonadati</taxon>
        <taxon>Bacteroidota</taxon>
        <taxon>Chitinophagia</taxon>
        <taxon>Chitinophagales</taxon>
        <taxon>Chitinophagaceae</taxon>
        <taxon>Pinibacter</taxon>
    </lineage>
</organism>
<dbReference type="RefSeq" id="WP_217791160.1">
    <property type="nucleotide sequence ID" value="NZ_JAHSPG010000006.1"/>
</dbReference>
<gene>
    <name evidence="2" type="ORF">KTO63_10185</name>
</gene>
<dbReference type="GO" id="GO:0006950">
    <property type="term" value="P:response to stress"/>
    <property type="evidence" value="ECO:0007669"/>
    <property type="project" value="TreeGrafter"/>
</dbReference>